<dbReference type="EMBL" id="JACCHS010000144">
    <property type="protein sequence ID" value="NYT47411.1"/>
    <property type="molecule type" value="Genomic_DNA"/>
</dbReference>
<dbReference type="Proteomes" id="UP000537890">
    <property type="component" value="Unassembled WGS sequence"/>
</dbReference>
<sequence length="179" mass="20083">MNPENLDYQTKVVTPSQQLYQQLSMQANELYVQTKSSALQLHSDIAASTLEFYQHPSETANRWQAQATESGNKLYAMLNNEIIPNVQSDYQLLASNAANYGVLTRQSFPDFSDQPGKVTVEAFTSLNQAIIVFIERSMDASAVVLEEISATSTEIINLYCTTRRNHGKFVLPNLSRIIK</sequence>
<accession>A0A7Z0MPF9</accession>
<name>A0A7Z0MPF9_9GAMM</name>
<evidence type="ECO:0000313" key="2">
    <source>
        <dbReference type="Proteomes" id="UP000537890"/>
    </source>
</evidence>
<evidence type="ECO:0000313" key="1">
    <source>
        <dbReference type="EMBL" id="NYT47411.1"/>
    </source>
</evidence>
<dbReference type="AlphaFoldDB" id="A0A7Z0MPF9"/>
<reference evidence="1 2" key="1">
    <citation type="submission" date="2020-05" db="EMBL/GenBank/DDBJ databases">
        <title>Horizontal transmission and recombination maintain forever young bacterial symbiont genomes.</title>
        <authorList>
            <person name="Russell S.L."/>
            <person name="Pepper-Tunick E."/>
            <person name="Svedberg J."/>
            <person name="Byrne A."/>
            <person name="Ruelas Castillo J."/>
            <person name="Vollmers C."/>
            <person name="Beinart R.A."/>
            <person name="Corbett-Detig R."/>
        </authorList>
    </citation>
    <scope>NUCLEOTIDE SEQUENCE [LARGE SCALE GENOMIC DNA]</scope>
    <source>
        <strain evidence="1">4727-3</strain>
    </source>
</reference>
<protein>
    <submittedName>
        <fullName evidence="1">Uncharacterized protein</fullName>
    </submittedName>
</protein>
<organism evidence="1 2">
    <name type="scientific">Candidatus Methanofishera endochildressiae</name>
    <dbReference type="NCBI Taxonomy" id="2738884"/>
    <lineage>
        <taxon>Bacteria</taxon>
        <taxon>Pseudomonadati</taxon>
        <taxon>Pseudomonadota</taxon>
        <taxon>Gammaproteobacteria</taxon>
        <taxon>Candidatus Methanofishera</taxon>
    </lineage>
</organism>
<comment type="caution">
    <text evidence="1">The sequence shown here is derived from an EMBL/GenBank/DDBJ whole genome shotgun (WGS) entry which is preliminary data.</text>
</comment>
<gene>
    <name evidence="1" type="ORF">H0A75_07395</name>
</gene>
<proteinExistence type="predicted"/>